<accession>A0A371JBP9</accession>
<gene>
    <name evidence="2" type="ORF">CG710_016210</name>
</gene>
<comment type="caution">
    <text evidence="2">The sequence shown here is derived from an EMBL/GenBank/DDBJ whole genome shotgun (WGS) entry which is preliminary data.</text>
</comment>
<keyword evidence="3" id="KW-1185">Reference proteome</keyword>
<evidence type="ECO:0000256" key="1">
    <source>
        <dbReference type="SAM" id="Coils"/>
    </source>
</evidence>
<name>A0A371JBP9_9FIRM</name>
<dbReference type="Proteomes" id="UP000216411">
    <property type="component" value="Unassembled WGS sequence"/>
</dbReference>
<evidence type="ECO:0000313" key="3">
    <source>
        <dbReference type="Proteomes" id="UP000216411"/>
    </source>
</evidence>
<dbReference type="EMBL" id="NOKA02000046">
    <property type="protein sequence ID" value="RDY30179.1"/>
    <property type="molecule type" value="Genomic_DNA"/>
</dbReference>
<feature type="coiled-coil region" evidence="1">
    <location>
        <begin position="72"/>
        <end position="104"/>
    </location>
</feature>
<evidence type="ECO:0000313" key="2">
    <source>
        <dbReference type="EMBL" id="RDY30179.1"/>
    </source>
</evidence>
<reference evidence="2 3" key="1">
    <citation type="journal article" date="2017" name="Genome Announc.">
        <title>Draft Genome Sequence of a Sporulating and Motile Strain of Lachnotalea glycerini Isolated from Water in Quebec City, Canada.</title>
        <authorList>
            <person name="Maheux A.F."/>
            <person name="Boudreau D.K."/>
            <person name="Berube E."/>
            <person name="Boissinot M."/>
            <person name="Raymond F."/>
            <person name="Brodeur S."/>
            <person name="Corbeil J."/>
            <person name="Isabel S."/>
            <person name="Omar R.F."/>
            <person name="Bergeron M.G."/>
        </authorList>
    </citation>
    <scope>NUCLEOTIDE SEQUENCE [LARGE SCALE GENOMIC DNA]</scope>
    <source>
        <strain evidence="2 3">CCRI-19302</strain>
    </source>
</reference>
<organism evidence="2 3">
    <name type="scientific">Lachnotalea glycerini</name>
    <dbReference type="NCBI Taxonomy" id="1763509"/>
    <lineage>
        <taxon>Bacteria</taxon>
        <taxon>Bacillati</taxon>
        <taxon>Bacillota</taxon>
        <taxon>Clostridia</taxon>
        <taxon>Lachnospirales</taxon>
        <taxon>Lachnospiraceae</taxon>
        <taxon>Lachnotalea</taxon>
    </lineage>
</organism>
<dbReference type="AlphaFoldDB" id="A0A371JBP9"/>
<dbReference type="OrthoDB" id="1908546at2"/>
<proteinExistence type="predicted"/>
<keyword evidence="1" id="KW-0175">Coiled coil</keyword>
<dbReference type="RefSeq" id="WP_094375905.1">
    <property type="nucleotide sequence ID" value="NZ_NOKA02000046.1"/>
</dbReference>
<protein>
    <submittedName>
        <fullName evidence="2">Protoporphyrinogen oxidase</fullName>
    </submittedName>
</protein>
<sequence length="183" mass="21008">MPEQKKMVSSEELGKIIGKSGRTIQLLAKDDVLTYEKNKNKNEYNLYTAVKEYLDYLAKKSYPEISSLDEAKTAEEVRYKRAKADMMELELKELDGQMHSAEDVESLTTDLVLVVRSSLLSLPGRIGVDVAEVSTAAECSEIVKKAVCEVLEDLSKYEYDPEEYRKRVRERQGWKEQQIDEKD</sequence>